<dbReference type="EMBL" id="MN739300">
    <property type="protein sequence ID" value="QHS97529.1"/>
    <property type="molecule type" value="Genomic_DNA"/>
</dbReference>
<accession>A0A6C0C182</accession>
<evidence type="ECO:0000313" key="1">
    <source>
        <dbReference type="EMBL" id="QHS97529.1"/>
    </source>
</evidence>
<proteinExistence type="predicted"/>
<sequence>MYDDAFSSRSYPPMQIADDYIIDPSNEKHIHPHSRFTGSCPEPREPRELCDLESSCRGPLPDPWRRPREHVPEIGGLAQSRKTFFYPLNSCTLSWAPIGTQGSVVGCRSEAGVISTECKWNRGVTDFAAYQCQQTVTSPESVTSVEKHDACILSLDPAVGMARFSCDIARP</sequence>
<reference evidence="1" key="1">
    <citation type="journal article" date="2020" name="Nature">
        <title>Giant virus diversity and host interactions through global metagenomics.</title>
        <authorList>
            <person name="Schulz F."/>
            <person name="Roux S."/>
            <person name="Paez-Espino D."/>
            <person name="Jungbluth S."/>
            <person name="Walsh D.A."/>
            <person name="Denef V.J."/>
            <person name="McMahon K.D."/>
            <person name="Konstantinidis K.T."/>
            <person name="Eloe-Fadrosh E.A."/>
            <person name="Kyrpides N.C."/>
            <person name="Woyke T."/>
        </authorList>
    </citation>
    <scope>NUCLEOTIDE SEQUENCE</scope>
    <source>
        <strain evidence="1">GVMAG-M-3300020182-33</strain>
    </source>
</reference>
<organism evidence="1">
    <name type="scientific">viral metagenome</name>
    <dbReference type="NCBI Taxonomy" id="1070528"/>
    <lineage>
        <taxon>unclassified sequences</taxon>
        <taxon>metagenomes</taxon>
        <taxon>organismal metagenomes</taxon>
    </lineage>
</organism>
<name>A0A6C0C182_9ZZZZ</name>
<dbReference type="AlphaFoldDB" id="A0A6C0C182"/>
<protein>
    <submittedName>
        <fullName evidence="1">Uncharacterized protein</fullName>
    </submittedName>
</protein>